<feature type="signal peptide" evidence="20">
    <location>
        <begin position="1"/>
        <end position="21"/>
    </location>
</feature>
<feature type="compositionally biased region" description="Polar residues" evidence="18">
    <location>
        <begin position="1158"/>
        <end position="1168"/>
    </location>
</feature>
<name>A0A3P9PRG9_POERE</name>
<dbReference type="GO" id="GO:0030426">
    <property type="term" value="C:growth cone"/>
    <property type="evidence" value="ECO:0007669"/>
    <property type="project" value="UniProtKB-SubCell"/>
</dbReference>
<evidence type="ECO:0000313" key="23">
    <source>
        <dbReference type="Ensembl" id="ENSPREP00000024298.1"/>
    </source>
</evidence>
<dbReference type="SUPFAM" id="SSF48726">
    <property type="entry name" value="Immunoglobulin"/>
    <property type="match status" value="6"/>
</dbReference>
<feature type="domain" description="Fibronectin type-III" evidence="22">
    <location>
        <begin position="932"/>
        <end position="1033"/>
    </location>
</feature>
<evidence type="ECO:0000256" key="14">
    <source>
        <dbReference type="ARBA" id="ARBA00023319"/>
    </source>
</evidence>
<sequence>MRRPGNLLLVLLWSFTSGARSLNIPFEVEQPPIITNHTAGPVIALPFDNTLTIRCEARGNPAPEYTWIKDGQELNLPNIPTVKTDNRNGTFMFHNKHFALFRGKYRCFASNKLGTAMTEEIEIVVSTSPKFPKETFDPIVVKEGYPITLHCNPPEGVAPRQIYWMTQGLQHIKQDERVSMGTDGNLYFAYALPQDSRKDYGCFAAFQRIRTIVQKTPLSVKVERLEPENNSSESVSATLPVRAPSLLLPSGVQTEKLMLKGQDLHLECIPGGYPTPKITWMKMGETLTDRIKLDNFKKLLTISSVDEKDQGKYMCMAENSAGKADHYFDVIVEEPPTWRAKPPQNQLSVIGSDVFIKCSVDGKPTPVITWRKNGKILQDDRENNRRVLDETVMLHKAGPEDSGVYQCEASNPHGSVLANINVLVMNMAPLMLTKDFQEYAVIEGGDIVMNCSVFSSPQSNISWTKEGTAVEGERFHVLENGQFLEIIRAEKGDTGKYACMASNREGMSNLTALLEVKDPTKIVAPPQDVQISSGKLARLMCRSEYDRSLQGTFEVIWRKDGEEIFRSSENSFRYKMDGDQLQIRDLNISDQGSYTCIARTSLDQDTATAFLTVLDTPDAPMSLKILDQESRNVTLSWIPGSDHNSSVTEFVVEYEESHWEPGRWKELQKVAGNQATAELFLHGDLNYQFRVYAVNAIGPGPPSEPTERLKTPPAAPDRNPENIRIHGHLPHEMDISWDPLLPTEYNGPGLEYKVSYRKLEVEDKWQEHLVTRPSFIIRNTSTFAPYEIKIQSRNSLAWGPEPKPITGYSGEDIVFWHCLQENVSVPTAAPQNVAVEVINSTALRVSWSPVLPATVRGHLLGYIVHWERLKSFLSPDKIVEEHNSKSFPGNRSHVIVSGFQPFSEYRLTVNVFNKKGKGPKSDPVNFDTPEGVPQKVPVLIPRIQDDDTVLLEWGPPQVTNGILTGYFLKYHLLNKTSLEVIDSFELNITLPDVTQHQIVRPDRGNLFRFYLSACTRAGCGPAELAENHSPPAEKVGTEASNSTQRWFIGTLCAAALLTLLAVIVCFVMKTKGGKYAVKEKEDLFPDAESQAMNDDAYEYSGSDEKQLKKPILGATDDKVEDSISRDSLVDYADGDGEFSEDGSFIGEYSGPRYRDSISEPSGPSTATA</sequence>
<evidence type="ECO:0000256" key="6">
    <source>
        <dbReference type="ARBA" id="ARBA00022729"/>
    </source>
</evidence>
<evidence type="ECO:0000256" key="9">
    <source>
        <dbReference type="ARBA" id="ARBA00022989"/>
    </source>
</evidence>
<keyword evidence="13" id="KW-0966">Cell projection</keyword>
<comment type="function">
    <text evidence="15">Neural cell adhesion molecule involved in the dynamics of cell adhesion and in the generation of transmembrane signals at tyrosine kinase receptors. During brain development, critical in multiple processes, including neuronal migration, axonal growth and fasciculation, and synaptogenesis. In the mature brain, plays a role in the dynamics of neuronal structure and function, including synaptic plasticity.</text>
</comment>
<evidence type="ECO:0000313" key="24">
    <source>
        <dbReference type="Proteomes" id="UP000242638"/>
    </source>
</evidence>
<evidence type="ECO:0000256" key="18">
    <source>
        <dbReference type="SAM" id="MobiDB-lite"/>
    </source>
</evidence>
<reference evidence="23" key="2">
    <citation type="submission" date="2025-08" db="UniProtKB">
        <authorList>
            <consortium name="Ensembl"/>
        </authorList>
    </citation>
    <scope>IDENTIFICATION</scope>
    <source>
        <strain evidence="23">Guanapo</strain>
    </source>
</reference>
<evidence type="ECO:0000256" key="13">
    <source>
        <dbReference type="ARBA" id="ARBA00023273"/>
    </source>
</evidence>
<evidence type="ECO:0000256" key="12">
    <source>
        <dbReference type="ARBA" id="ARBA00023180"/>
    </source>
</evidence>
<comment type="subunit">
    <text evidence="16">Interacts with SHTN1; the interaction occurs in axonal growth cones. Interacts with isoform 2 of BSG.</text>
</comment>
<evidence type="ECO:0000256" key="7">
    <source>
        <dbReference type="ARBA" id="ARBA00022737"/>
    </source>
</evidence>
<dbReference type="InterPro" id="IPR036116">
    <property type="entry name" value="FN3_sf"/>
</dbReference>
<dbReference type="PROSITE" id="PS50835">
    <property type="entry name" value="IG_LIKE"/>
    <property type="match status" value="6"/>
</dbReference>
<evidence type="ECO:0000256" key="20">
    <source>
        <dbReference type="SAM" id="SignalP"/>
    </source>
</evidence>
<dbReference type="FunFam" id="2.60.40.10:FF:000057">
    <property type="entry name" value="neural cell adhesion molecule L1"/>
    <property type="match status" value="1"/>
</dbReference>
<feature type="transmembrane region" description="Helical" evidence="19">
    <location>
        <begin position="1046"/>
        <end position="1068"/>
    </location>
</feature>
<dbReference type="FunFam" id="2.60.40.10:FF:000005">
    <property type="entry name" value="Neuronal cell adhesion molecule"/>
    <property type="match status" value="1"/>
</dbReference>
<dbReference type="InterPro" id="IPR026966">
    <property type="entry name" value="Neurofascin/L1/NrCAM_C"/>
</dbReference>
<evidence type="ECO:0000256" key="17">
    <source>
        <dbReference type="ARBA" id="ARBA00074488"/>
    </source>
</evidence>
<dbReference type="Proteomes" id="UP000242638">
    <property type="component" value="Unassembled WGS sequence"/>
</dbReference>
<dbReference type="SMART" id="SM00409">
    <property type="entry name" value="IG"/>
    <property type="match status" value="6"/>
</dbReference>
<keyword evidence="12" id="KW-0325">Glycoprotein</keyword>
<proteinExistence type="inferred from homology"/>
<evidence type="ECO:0000256" key="5">
    <source>
        <dbReference type="ARBA" id="ARBA00022692"/>
    </source>
</evidence>
<dbReference type="FunFam" id="2.60.40.10:FF:000028">
    <property type="entry name" value="Neuronal cell adhesion molecule"/>
    <property type="match status" value="1"/>
</dbReference>
<keyword evidence="9 19" id="KW-1133">Transmembrane helix</keyword>
<dbReference type="STRING" id="8081.ENSPREP00000024298"/>
<dbReference type="GeneTree" id="ENSGT00940000165371"/>
<evidence type="ECO:0000259" key="21">
    <source>
        <dbReference type="PROSITE" id="PS50835"/>
    </source>
</evidence>
<evidence type="ECO:0000256" key="3">
    <source>
        <dbReference type="ARBA" id="ARBA00008588"/>
    </source>
</evidence>
<dbReference type="GO" id="GO:0007420">
    <property type="term" value="P:brain development"/>
    <property type="evidence" value="ECO:0007669"/>
    <property type="project" value="TreeGrafter"/>
</dbReference>
<accession>A0A3P9PRG9</accession>
<feature type="domain" description="Fibronectin type-III" evidence="22">
    <location>
        <begin position="719"/>
        <end position="812"/>
    </location>
</feature>
<dbReference type="InterPro" id="IPR007110">
    <property type="entry name" value="Ig-like_dom"/>
</dbReference>
<dbReference type="InterPro" id="IPR013783">
    <property type="entry name" value="Ig-like_fold"/>
</dbReference>
<feature type="region of interest" description="Disordered" evidence="18">
    <location>
        <begin position="700"/>
        <end position="720"/>
    </location>
</feature>
<keyword evidence="10 19" id="KW-0472">Membrane</keyword>
<feature type="domain" description="Fibronectin type-III" evidence="22">
    <location>
        <begin position="829"/>
        <end position="931"/>
    </location>
</feature>
<dbReference type="RefSeq" id="XP_008411657.1">
    <property type="nucleotide sequence ID" value="XM_008413435.2"/>
</dbReference>
<dbReference type="GO" id="GO:0098632">
    <property type="term" value="F:cell-cell adhesion mediator activity"/>
    <property type="evidence" value="ECO:0007669"/>
    <property type="project" value="TreeGrafter"/>
</dbReference>
<dbReference type="Pfam" id="PF00041">
    <property type="entry name" value="fn3"/>
    <property type="match status" value="2"/>
</dbReference>
<feature type="domain" description="Ig-like" evidence="21">
    <location>
        <begin position="31"/>
        <end position="124"/>
    </location>
</feature>
<dbReference type="RefSeq" id="XP_008411659.1">
    <property type="nucleotide sequence ID" value="XM_008413437.2"/>
</dbReference>
<dbReference type="FunFam" id="2.60.40.10:FF:000032">
    <property type="entry name" value="palladin isoform X1"/>
    <property type="match status" value="2"/>
</dbReference>
<feature type="domain" description="Ig-like" evidence="21">
    <location>
        <begin position="429"/>
        <end position="515"/>
    </location>
</feature>
<keyword evidence="7" id="KW-0677">Repeat</keyword>
<feature type="region of interest" description="Disordered" evidence="18">
    <location>
        <begin position="1130"/>
        <end position="1168"/>
    </location>
</feature>
<evidence type="ECO:0000256" key="19">
    <source>
        <dbReference type="SAM" id="Phobius"/>
    </source>
</evidence>
<feature type="region of interest" description="Disordered" evidence="18">
    <location>
        <begin position="1097"/>
        <end position="1118"/>
    </location>
</feature>
<protein>
    <recommendedName>
        <fullName evidence="17">Neural cell adhesion molecule L1</fullName>
    </recommendedName>
</protein>
<evidence type="ECO:0000256" key="4">
    <source>
        <dbReference type="ARBA" id="ARBA00022475"/>
    </source>
</evidence>
<feature type="domain" description="Ig-like" evidence="21">
    <location>
        <begin position="244"/>
        <end position="331"/>
    </location>
</feature>
<dbReference type="PANTHER" id="PTHR44170:SF45">
    <property type="entry name" value="NEURAL CELL ADHESION MOLECULE L1-LIKE PROTEIN ISOFORM X1"/>
    <property type="match status" value="1"/>
</dbReference>
<dbReference type="KEGG" id="pret:103467235"/>
<dbReference type="CDD" id="cd00063">
    <property type="entry name" value="FN3"/>
    <property type="match status" value="4"/>
</dbReference>
<dbReference type="InterPro" id="IPR003598">
    <property type="entry name" value="Ig_sub2"/>
</dbReference>
<dbReference type="InterPro" id="IPR013098">
    <property type="entry name" value="Ig_I-set"/>
</dbReference>
<organism evidence="23 24">
    <name type="scientific">Poecilia reticulata</name>
    <name type="common">Guppy</name>
    <name type="synonym">Acanthophacelus reticulatus</name>
    <dbReference type="NCBI Taxonomy" id="8081"/>
    <lineage>
        <taxon>Eukaryota</taxon>
        <taxon>Metazoa</taxon>
        <taxon>Chordata</taxon>
        <taxon>Craniata</taxon>
        <taxon>Vertebrata</taxon>
        <taxon>Euteleostomi</taxon>
        <taxon>Actinopterygii</taxon>
        <taxon>Neopterygii</taxon>
        <taxon>Teleostei</taxon>
        <taxon>Neoteleostei</taxon>
        <taxon>Acanthomorphata</taxon>
        <taxon>Ovalentaria</taxon>
        <taxon>Atherinomorphae</taxon>
        <taxon>Cyprinodontiformes</taxon>
        <taxon>Poeciliidae</taxon>
        <taxon>Poeciliinae</taxon>
        <taxon>Poecilia</taxon>
    </lineage>
</organism>
<feature type="domain" description="Ig-like" evidence="21">
    <location>
        <begin position="129"/>
        <end position="219"/>
    </location>
</feature>
<dbReference type="Gene3D" id="2.60.40.10">
    <property type="entry name" value="Immunoglobulins"/>
    <property type="match status" value="10"/>
</dbReference>
<dbReference type="Pfam" id="PF13882">
    <property type="entry name" value="Bravo_FIGEY"/>
    <property type="match status" value="1"/>
</dbReference>
<dbReference type="AlphaFoldDB" id="A0A3P9PRG9"/>
<dbReference type="PROSITE" id="PS50853">
    <property type="entry name" value="FN3"/>
    <property type="match status" value="4"/>
</dbReference>
<comment type="similarity">
    <text evidence="3">Belongs to the immunoglobulin superfamily. L1/neurofascin/NgCAM family.</text>
</comment>
<dbReference type="InterPro" id="IPR003599">
    <property type="entry name" value="Ig_sub"/>
</dbReference>
<keyword evidence="4" id="KW-1003">Cell membrane</keyword>
<evidence type="ECO:0000256" key="10">
    <source>
        <dbReference type="ARBA" id="ARBA00023136"/>
    </source>
</evidence>
<dbReference type="OMA" id="XKHANDS"/>
<evidence type="ECO:0000259" key="22">
    <source>
        <dbReference type="PROSITE" id="PS50853"/>
    </source>
</evidence>
<keyword evidence="24" id="KW-1185">Reference proteome</keyword>
<keyword evidence="5 19" id="KW-0812">Transmembrane</keyword>
<dbReference type="Bgee" id="ENSPREG00000016406">
    <property type="expression patterns" value="Expressed in caudal fin and 1 other cell type or tissue"/>
</dbReference>
<dbReference type="Pfam" id="PF13927">
    <property type="entry name" value="Ig_3"/>
    <property type="match status" value="1"/>
</dbReference>
<keyword evidence="8" id="KW-0130">Cell adhesion</keyword>
<keyword evidence="14" id="KW-0393">Immunoglobulin domain</keyword>
<feature type="domain" description="Ig-like" evidence="21">
    <location>
        <begin position="336"/>
        <end position="423"/>
    </location>
</feature>
<dbReference type="SMART" id="SM00408">
    <property type="entry name" value="IGc2"/>
    <property type="match status" value="5"/>
</dbReference>
<evidence type="ECO:0000256" key="2">
    <source>
        <dbReference type="ARBA" id="ARBA00004624"/>
    </source>
</evidence>
<dbReference type="Ensembl" id="ENSPRET00000024544.1">
    <property type="protein sequence ID" value="ENSPREP00000024298.1"/>
    <property type="gene ID" value="ENSPREG00000016406.1"/>
</dbReference>
<dbReference type="PANTHER" id="PTHR44170">
    <property type="entry name" value="PROTEIN SIDEKICK"/>
    <property type="match status" value="1"/>
</dbReference>
<dbReference type="GO" id="GO:0005886">
    <property type="term" value="C:plasma membrane"/>
    <property type="evidence" value="ECO:0007669"/>
    <property type="project" value="UniProtKB-SubCell"/>
</dbReference>
<dbReference type="InterPro" id="IPR036179">
    <property type="entry name" value="Ig-like_dom_sf"/>
</dbReference>
<dbReference type="GO" id="GO:0007411">
    <property type="term" value="P:axon guidance"/>
    <property type="evidence" value="ECO:0007669"/>
    <property type="project" value="TreeGrafter"/>
</dbReference>
<comment type="subcellular location">
    <subcellularLocation>
        <location evidence="1">Cell membrane</location>
        <topology evidence="1">Single-pass type I membrane protein</topology>
    </subcellularLocation>
    <subcellularLocation>
        <location evidence="2">Cell projection</location>
        <location evidence="2">Growth cone</location>
    </subcellularLocation>
</comment>
<feature type="domain" description="Fibronectin type-III" evidence="22">
    <location>
        <begin position="619"/>
        <end position="714"/>
    </location>
</feature>
<reference evidence="23" key="3">
    <citation type="submission" date="2025-09" db="UniProtKB">
        <authorList>
            <consortium name="Ensembl"/>
        </authorList>
    </citation>
    <scope>IDENTIFICATION</scope>
    <source>
        <strain evidence="23">Guanapo</strain>
    </source>
</reference>
<dbReference type="GO" id="GO:0009986">
    <property type="term" value="C:cell surface"/>
    <property type="evidence" value="ECO:0007669"/>
    <property type="project" value="UniProtKB-ARBA"/>
</dbReference>
<dbReference type="Pfam" id="PF07679">
    <property type="entry name" value="I-set"/>
    <property type="match status" value="4"/>
</dbReference>
<dbReference type="OrthoDB" id="6244967at2759"/>
<reference evidence="24" key="1">
    <citation type="submission" date="2013-11" db="EMBL/GenBank/DDBJ databases">
        <title>The genomic landscape of the Guanapo guppy.</title>
        <authorList>
            <person name="Kuenstner A."/>
            <person name="Dreyer C."/>
        </authorList>
    </citation>
    <scope>NUCLEOTIDE SEQUENCE</scope>
    <source>
        <strain evidence="24">Guanapo</strain>
    </source>
</reference>
<keyword evidence="6 20" id="KW-0732">Signal</keyword>
<dbReference type="GeneID" id="103467235"/>
<evidence type="ECO:0000256" key="11">
    <source>
        <dbReference type="ARBA" id="ARBA00023157"/>
    </source>
</evidence>
<feature type="chain" id="PRO_5018293105" description="Neural cell adhesion molecule L1" evidence="20">
    <location>
        <begin position="22"/>
        <end position="1168"/>
    </location>
</feature>
<dbReference type="SMART" id="SM00060">
    <property type="entry name" value="FN3"/>
    <property type="match status" value="4"/>
</dbReference>
<keyword evidence="11" id="KW-1015">Disulfide bond</keyword>
<dbReference type="RefSeq" id="XP_008411658.1">
    <property type="nucleotide sequence ID" value="XM_008413436.2"/>
</dbReference>
<evidence type="ECO:0000256" key="8">
    <source>
        <dbReference type="ARBA" id="ARBA00022889"/>
    </source>
</evidence>
<dbReference type="SUPFAM" id="SSF49265">
    <property type="entry name" value="Fibronectin type III"/>
    <property type="match status" value="2"/>
</dbReference>
<dbReference type="InterPro" id="IPR003961">
    <property type="entry name" value="FN3_dom"/>
</dbReference>
<evidence type="ECO:0000256" key="1">
    <source>
        <dbReference type="ARBA" id="ARBA00004251"/>
    </source>
</evidence>
<dbReference type="FunFam" id="2.60.40.10:FF:000367">
    <property type="entry name" value="Neural cell adhesion molecule L1-like protein"/>
    <property type="match status" value="1"/>
</dbReference>
<feature type="domain" description="Ig-like" evidence="21">
    <location>
        <begin position="519"/>
        <end position="612"/>
    </location>
</feature>
<evidence type="ECO:0000256" key="16">
    <source>
        <dbReference type="ARBA" id="ARBA00063896"/>
    </source>
</evidence>
<evidence type="ECO:0000256" key="15">
    <source>
        <dbReference type="ARBA" id="ARBA00060042"/>
    </source>
</evidence>
<dbReference type="FunFam" id="2.60.40.10:FF:000038">
    <property type="entry name" value="Neuronal cell adhesion molecule"/>
    <property type="match status" value="1"/>
</dbReference>